<reference evidence="2 3" key="1">
    <citation type="submission" date="2023-08" db="EMBL/GenBank/DDBJ databases">
        <title>Implementing the SeqCode for naming new Mesorhizobium species isolated from Vachellia karroo root nodules.</title>
        <authorList>
            <person name="Van Lill M."/>
        </authorList>
    </citation>
    <scope>NUCLEOTIDE SEQUENCE [LARGE SCALE GENOMIC DNA]</scope>
    <source>
        <strain evidence="2 3">VK3E</strain>
    </source>
</reference>
<comment type="caution">
    <text evidence="2">The sequence shown here is derived from an EMBL/GenBank/DDBJ whole genome shotgun (WGS) entry which is preliminary data.</text>
</comment>
<dbReference type="Proteomes" id="UP001272097">
    <property type="component" value="Unassembled WGS sequence"/>
</dbReference>
<evidence type="ECO:0000313" key="3">
    <source>
        <dbReference type="Proteomes" id="UP001272097"/>
    </source>
</evidence>
<dbReference type="RefSeq" id="WP_320214653.1">
    <property type="nucleotide sequence ID" value="NZ_JAVIIS010000017.1"/>
</dbReference>
<gene>
    <name evidence="2" type="ORF">RFM51_14095</name>
</gene>
<sequence>MTIPPDQVRQGRSFMVLPFRMSGHANRDLHRQLPYPLALDLSPSGRRRLTVSRSRMLAPELFFRYSQNAKVNVMDTRTLLILGLGIAILLLVGFFALPA</sequence>
<accession>A0ABU4WXD9</accession>
<dbReference type="EMBL" id="JAVIIS010000017">
    <property type="protein sequence ID" value="MDX8440727.1"/>
    <property type="molecule type" value="Genomic_DNA"/>
</dbReference>
<evidence type="ECO:0000256" key="1">
    <source>
        <dbReference type="SAM" id="Phobius"/>
    </source>
</evidence>
<name>A0ABU4WXD9_9HYPH</name>
<keyword evidence="1" id="KW-1133">Transmembrane helix</keyword>
<evidence type="ECO:0000313" key="2">
    <source>
        <dbReference type="EMBL" id="MDX8440727.1"/>
    </source>
</evidence>
<keyword evidence="1" id="KW-0812">Transmembrane</keyword>
<keyword evidence="1" id="KW-0472">Membrane</keyword>
<organism evidence="2 3">
    <name type="scientific">Mesorhizobium australafricanum</name>
    <dbReference type="NCBI Taxonomy" id="3072311"/>
    <lineage>
        <taxon>Bacteria</taxon>
        <taxon>Pseudomonadati</taxon>
        <taxon>Pseudomonadota</taxon>
        <taxon>Alphaproteobacteria</taxon>
        <taxon>Hyphomicrobiales</taxon>
        <taxon>Phyllobacteriaceae</taxon>
        <taxon>Mesorhizobium</taxon>
    </lineage>
</organism>
<feature type="transmembrane region" description="Helical" evidence="1">
    <location>
        <begin position="79"/>
        <end position="97"/>
    </location>
</feature>
<protein>
    <submittedName>
        <fullName evidence="2">Uncharacterized protein</fullName>
    </submittedName>
</protein>
<keyword evidence="3" id="KW-1185">Reference proteome</keyword>
<proteinExistence type="predicted"/>